<dbReference type="Proteomes" id="UP000245125">
    <property type="component" value="Unassembled WGS sequence"/>
</dbReference>
<evidence type="ECO:0000256" key="9">
    <source>
        <dbReference type="ARBA" id="ARBA00074221"/>
    </source>
</evidence>
<evidence type="ECO:0000256" key="2">
    <source>
        <dbReference type="ARBA" id="ARBA00005125"/>
    </source>
</evidence>
<dbReference type="Gene3D" id="3.40.640.10">
    <property type="entry name" value="Type I PLP-dependent aspartate aminotransferase-like (Major domain)"/>
    <property type="match status" value="1"/>
</dbReference>
<name>A0A2U3QF13_9BACT</name>
<evidence type="ECO:0000256" key="3">
    <source>
        <dbReference type="ARBA" id="ARBA00022576"/>
    </source>
</evidence>
<evidence type="ECO:0000256" key="1">
    <source>
        <dbReference type="ARBA" id="ARBA00001933"/>
    </source>
</evidence>
<proteinExistence type="inferred from homology"/>
<organism evidence="13 14">
    <name type="scientific">Candidatus Sulfobium mesophilum</name>
    <dbReference type="NCBI Taxonomy" id="2016548"/>
    <lineage>
        <taxon>Bacteria</taxon>
        <taxon>Pseudomonadati</taxon>
        <taxon>Nitrospirota</taxon>
        <taxon>Nitrospiria</taxon>
        <taxon>Nitrospirales</taxon>
        <taxon>Nitrospiraceae</taxon>
        <taxon>Candidatus Sulfobium</taxon>
    </lineage>
</organism>
<evidence type="ECO:0000313" key="13">
    <source>
        <dbReference type="EMBL" id="SPQ00022.1"/>
    </source>
</evidence>
<dbReference type="PIRSF" id="PIRSF000390">
    <property type="entry name" value="PLP_StrS"/>
    <property type="match status" value="1"/>
</dbReference>
<dbReference type="Pfam" id="PF01041">
    <property type="entry name" value="DegT_DnrJ_EryC1"/>
    <property type="match status" value="1"/>
</dbReference>
<dbReference type="SUPFAM" id="SSF53383">
    <property type="entry name" value="PLP-dependent transferases"/>
    <property type="match status" value="1"/>
</dbReference>
<keyword evidence="14" id="KW-1185">Reference proteome</keyword>
<dbReference type="InterPro" id="IPR015422">
    <property type="entry name" value="PyrdxlP-dep_Trfase_small"/>
</dbReference>
<keyword evidence="5 11" id="KW-0663">Pyridoxal phosphate</keyword>
<dbReference type="PANTHER" id="PTHR30244">
    <property type="entry name" value="TRANSAMINASE"/>
    <property type="match status" value="1"/>
</dbReference>
<dbReference type="GO" id="GO:0102933">
    <property type="term" value="F:GDP-4-dehydro-6-deoxy-D-mannose-4-aminotransferase activity"/>
    <property type="evidence" value="ECO:0007669"/>
    <property type="project" value="UniProtKB-EC"/>
</dbReference>
<dbReference type="InterPro" id="IPR015424">
    <property type="entry name" value="PyrdxlP-dep_Trfase"/>
</dbReference>
<evidence type="ECO:0000256" key="6">
    <source>
        <dbReference type="ARBA" id="ARBA00037999"/>
    </source>
</evidence>
<dbReference type="GO" id="GO:0030170">
    <property type="term" value="F:pyridoxal phosphate binding"/>
    <property type="evidence" value="ECO:0007669"/>
    <property type="project" value="TreeGrafter"/>
</dbReference>
<dbReference type="AlphaFoldDB" id="A0A2U3QF13"/>
<dbReference type="OrthoDB" id="9810913at2"/>
<comment type="similarity">
    <text evidence="6 12">Belongs to the DegT/DnrJ/EryC1 family.</text>
</comment>
<evidence type="ECO:0000256" key="10">
    <source>
        <dbReference type="PIRSR" id="PIRSR000390-1"/>
    </source>
</evidence>
<comment type="cofactor">
    <cofactor evidence="1">
        <name>pyridoxal 5'-phosphate</name>
        <dbReference type="ChEBI" id="CHEBI:597326"/>
    </cofactor>
</comment>
<gene>
    <name evidence="13" type="ORF">NBG4_150023</name>
</gene>
<sequence length="374" mass="41226">MNIPIARPFLGREEEEAAVAAIRSGWVSQGPKVKEFEETFAKYVGARYAVATTSCTTALHAALAVSGVGPGDEVVVPSLSFIATANAVVHAGAKPVFADIDPDTCNVTVETIAKVVTPRTKVVMPVHQMGFPVDLDPIIDFCKKKKLALIEDAACAIGSEYKGKSIGGYGNLACFSFHPRKVITTGEGGMITTDDSAIAEKLRRFRHHGMSVSDIERHTSKEVVIETYPEIGYNYRMTDIQAAIGLIQLAKLSRIIRRRREIAAFYDNALSRSPHIKVPVVPEYAYHNYQSYWVEVLGSSPVSRDVLMQKLLDKGIATRRGIMAIHLERFYYYVGCVLPATEAITRSTVLIPIYPAMKEDETAYVIRSIKEILQ</sequence>
<evidence type="ECO:0000256" key="5">
    <source>
        <dbReference type="ARBA" id="ARBA00022898"/>
    </source>
</evidence>
<feature type="active site" description="Proton acceptor" evidence="10">
    <location>
        <position position="181"/>
    </location>
</feature>
<dbReference type="PANTHER" id="PTHR30244:SF34">
    <property type="entry name" value="DTDP-4-AMINO-4,6-DIDEOXYGALACTOSE TRANSAMINASE"/>
    <property type="match status" value="1"/>
</dbReference>
<accession>A0A2U3QF13</accession>
<evidence type="ECO:0000313" key="14">
    <source>
        <dbReference type="Proteomes" id="UP000245125"/>
    </source>
</evidence>
<dbReference type="CDD" id="cd00616">
    <property type="entry name" value="AHBA_syn"/>
    <property type="match status" value="1"/>
</dbReference>
<dbReference type="InterPro" id="IPR015421">
    <property type="entry name" value="PyrdxlP-dep_Trfase_major"/>
</dbReference>
<reference evidence="14" key="1">
    <citation type="submission" date="2018-03" db="EMBL/GenBank/DDBJ databases">
        <authorList>
            <person name="Zecchin S."/>
        </authorList>
    </citation>
    <scope>NUCLEOTIDE SEQUENCE [LARGE SCALE GENOMIC DNA]</scope>
</reference>
<evidence type="ECO:0000256" key="7">
    <source>
        <dbReference type="ARBA" id="ARBA00051587"/>
    </source>
</evidence>
<evidence type="ECO:0000256" key="4">
    <source>
        <dbReference type="ARBA" id="ARBA00022679"/>
    </source>
</evidence>
<keyword evidence="4 13" id="KW-0808">Transferase</keyword>
<dbReference type="EMBL" id="OUUY01000057">
    <property type="protein sequence ID" value="SPQ00022.1"/>
    <property type="molecule type" value="Genomic_DNA"/>
</dbReference>
<dbReference type="GO" id="GO:0000271">
    <property type="term" value="P:polysaccharide biosynthetic process"/>
    <property type="evidence" value="ECO:0007669"/>
    <property type="project" value="TreeGrafter"/>
</dbReference>
<dbReference type="Gene3D" id="3.90.1150.10">
    <property type="entry name" value="Aspartate Aminotransferase, domain 1"/>
    <property type="match status" value="1"/>
</dbReference>
<dbReference type="EC" id="2.6.1.102" evidence="8"/>
<dbReference type="InterPro" id="IPR000653">
    <property type="entry name" value="DegT/StrS_aminotransferase"/>
</dbReference>
<evidence type="ECO:0000256" key="11">
    <source>
        <dbReference type="PIRSR" id="PIRSR000390-2"/>
    </source>
</evidence>
<comment type="pathway">
    <text evidence="2">Bacterial outer membrane biogenesis; LPS O-antigen biosynthesis.</text>
</comment>
<dbReference type="FunFam" id="3.40.640.10:FF:000090">
    <property type="entry name" value="Pyridoxal phosphate-dependent aminotransferase"/>
    <property type="match status" value="1"/>
</dbReference>
<keyword evidence="3 13" id="KW-0032">Aminotransferase</keyword>
<feature type="modified residue" description="N6-(pyridoxal phosphate)lysine" evidence="11">
    <location>
        <position position="181"/>
    </location>
</feature>
<protein>
    <recommendedName>
        <fullName evidence="9">GDP-perosamine synthase</fullName>
        <ecNumber evidence="8">2.6.1.102</ecNumber>
    </recommendedName>
</protein>
<comment type="catalytic activity">
    <reaction evidence="7">
        <text>GDP-alpha-D-perosamine + 2-oxoglutarate = GDP-4-dehydro-alpha-D-rhamnose + L-glutamate</text>
        <dbReference type="Rhea" id="RHEA:36779"/>
        <dbReference type="ChEBI" id="CHEBI:16810"/>
        <dbReference type="ChEBI" id="CHEBI:29985"/>
        <dbReference type="ChEBI" id="CHEBI:57964"/>
        <dbReference type="ChEBI" id="CHEBI:73996"/>
        <dbReference type="EC" id="2.6.1.102"/>
    </reaction>
</comment>
<evidence type="ECO:0000256" key="8">
    <source>
        <dbReference type="ARBA" id="ARBA00066317"/>
    </source>
</evidence>
<evidence type="ECO:0000256" key="12">
    <source>
        <dbReference type="RuleBase" id="RU004508"/>
    </source>
</evidence>